<protein>
    <submittedName>
        <fullName evidence="1">Uncharacterized protein</fullName>
    </submittedName>
</protein>
<comment type="caution">
    <text evidence="1">The sequence shown here is derived from an EMBL/GenBank/DDBJ whole genome shotgun (WGS) entry which is preliminary data.</text>
</comment>
<dbReference type="AlphaFoldDB" id="A0A2W7NHA5"/>
<keyword evidence="2" id="KW-1185">Reference proteome</keyword>
<dbReference type="Proteomes" id="UP000248916">
    <property type="component" value="Unassembled WGS sequence"/>
</dbReference>
<reference evidence="1 2" key="1">
    <citation type="submission" date="2018-06" db="EMBL/GenBank/DDBJ databases">
        <title>Genomic Encyclopedia of Archaeal and Bacterial Type Strains, Phase II (KMG-II): from individual species to whole genera.</title>
        <authorList>
            <person name="Goeker M."/>
        </authorList>
    </citation>
    <scope>NUCLEOTIDE SEQUENCE [LARGE SCALE GENOMIC DNA]</scope>
    <source>
        <strain evidence="1 2">DSM 22009</strain>
    </source>
</reference>
<gene>
    <name evidence="1" type="ORF">LX81_04146</name>
</gene>
<dbReference type="EMBL" id="QKZL01000041">
    <property type="protein sequence ID" value="PZX10652.1"/>
    <property type="molecule type" value="Genomic_DNA"/>
</dbReference>
<proteinExistence type="predicted"/>
<accession>A0A2W7NHA5</accession>
<name>A0A2W7NHA5_9RHOB</name>
<evidence type="ECO:0000313" key="2">
    <source>
        <dbReference type="Proteomes" id="UP000248916"/>
    </source>
</evidence>
<evidence type="ECO:0000313" key="1">
    <source>
        <dbReference type="EMBL" id="PZX10652.1"/>
    </source>
</evidence>
<organism evidence="1 2">
    <name type="scientific">Palleronia aestuarii</name>
    <dbReference type="NCBI Taxonomy" id="568105"/>
    <lineage>
        <taxon>Bacteria</taxon>
        <taxon>Pseudomonadati</taxon>
        <taxon>Pseudomonadota</taxon>
        <taxon>Alphaproteobacteria</taxon>
        <taxon>Rhodobacterales</taxon>
        <taxon>Roseobacteraceae</taxon>
        <taxon>Palleronia</taxon>
    </lineage>
</organism>
<sequence>MIRELKRRYDVFGILSKSEGIVRIVGALMFETNDEWLPAQICISLETLTRVTDNPGIKLPVVAT</sequence>